<reference evidence="3" key="1">
    <citation type="journal article" date="2013" name="Nat. Genet.">
        <title>The duck genome and transcriptome provide insight into an avian influenza virus reservoir species.</title>
        <authorList>
            <person name="Huang Y."/>
            <person name="Li Y."/>
            <person name="Burt D.W."/>
            <person name="Chen H."/>
            <person name="Zhang Y."/>
            <person name="Qian W."/>
            <person name="Kim H."/>
            <person name="Gan S."/>
            <person name="Zhao Y."/>
            <person name="Li J."/>
            <person name="Yi K."/>
            <person name="Feng H."/>
            <person name="Zhu P."/>
            <person name="Li B."/>
            <person name="Liu Q."/>
            <person name="Fairley S."/>
            <person name="Magor K.E."/>
            <person name="Du Z."/>
            <person name="Hu X."/>
            <person name="Goodman L."/>
            <person name="Tafer H."/>
            <person name="Vignal A."/>
            <person name="Lee T."/>
            <person name="Kim K.W."/>
            <person name="Sheng Z."/>
            <person name="An Y."/>
            <person name="Searle S."/>
            <person name="Herrero J."/>
            <person name="Groenen M.A."/>
            <person name="Crooijmans R.P."/>
            <person name="Faraut T."/>
            <person name="Cai Q."/>
            <person name="Webster R.G."/>
            <person name="Aldridge J.R."/>
            <person name="Warren W.C."/>
            <person name="Bartschat S."/>
            <person name="Kehr S."/>
            <person name="Marz M."/>
            <person name="Stadler P.F."/>
            <person name="Smith J."/>
            <person name="Kraus R.H."/>
            <person name="Zhao Y."/>
            <person name="Ren L."/>
            <person name="Fei J."/>
            <person name="Morisson M."/>
            <person name="Kaiser P."/>
            <person name="Griffin D.K."/>
            <person name="Rao M."/>
            <person name="Pitel F."/>
            <person name="Wang J."/>
            <person name="Li N."/>
        </authorList>
    </citation>
    <scope>NUCLEOTIDE SEQUENCE [LARGE SCALE GENOMIC DNA]</scope>
</reference>
<feature type="signal peptide" evidence="1">
    <location>
        <begin position="1"/>
        <end position="16"/>
    </location>
</feature>
<evidence type="ECO:0000313" key="3">
    <source>
        <dbReference type="Proteomes" id="UP000296049"/>
    </source>
</evidence>
<evidence type="ECO:0000256" key="1">
    <source>
        <dbReference type="SAM" id="SignalP"/>
    </source>
</evidence>
<keyword evidence="1" id="KW-0732">Signal</keyword>
<dbReference type="AlphaFoldDB" id="R0LWK8"/>
<keyword evidence="3" id="KW-1185">Reference proteome</keyword>
<protein>
    <submittedName>
        <fullName evidence="2">Uncharacterized protein</fullName>
    </submittedName>
</protein>
<dbReference type="Proteomes" id="UP000296049">
    <property type="component" value="Unassembled WGS sequence"/>
</dbReference>
<feature type="chain" id="PRO_5004354897" evidence="1">
    <location>
        <begin position="17"/>
        <end position="400"/>
    </location>
</feature>
<sequence length="400" mass="44978">MSALLLLVSFTPGCATATVRSSLRSLHGARAEYFPGGKSEIRAQQEKLCFPHRFMHARWSQTPRNSHQRKECRRRKGYEKGQCEKLYFLTRSCINLSLSQESKRPVFNLFKAEKHCPLVKADGKSWDSRQLHTRGNPGLKQLMMLNSFSLLERMSPLFPCVFHRHALHRHVVALSYNIDCPAFCSVGCDDKSDFESICHRASDMTQCKCTEIQTFPGRGASEMLCLQYFLMSDNSVFEDFSVDFKAAMVPRIVLFILPSGNLKSISESHNAVRFIPDELCGAAQPTDNKTVIQSAVIHRNVTAEVVVHIGGRAVGTVDFQLHAEHQRSTEGRIAEIRGKKKNLANTKQTLAVSQHPVRYLVMGCLDLTAESKENQCSPFGAGEQAVQSLHIFEYKPEEKG</sequence>
<gene>
    <name evidence="2" type="ORF">Anapl_16823</name>
</gene>
<dbReference type="EMBL" id="KB742631">
    <property type="protein sequence ID" value="EOB06170.1"/>
    <property type="molecule type" value="Genomic_DNA"/>
</dbReference>
<organism evidence="2 3">
    <name type="scientific">Anas platyrhynchos</name>
    <name type="common">Mallard</name>
    <name type="synonym">Anas boschas</name>
    <dbReference type="NCBI Taxonomy" id="8839"/>
    <lineage>
        <taxon>Eukaryota</taxon>
        <taxon>Metazoa</taxon>
        <taxon>Chordata</taxon>
        <taxon>Craniata</taxon>
        <taxon>Vertebrata</taxon>
        <taxon>Euteleostomi</taxon>
        <taxon>Archelosauria</taxon>
        <taxon>Archosauria</taxon>
        <taxon>Dinosauria</taxon>
        <taxon>Saurischia</taxon>
        <taxon>Theropoda</taxon>
        <taxon>Coelurosauria</taxon>
        <taxon>Aves</taxon>
        <taxon>Neognathae</taxon>
        <taxon>Galloanserae</taxon>
        <taxon>Anseriformes</taxon>
        <taxon>Anatidae</taxon>
        <taxon>Anatinae</taxon>
        <taxon>Anas</taxon>
    </lineage>
</organism>
<proteinExistence type="predicted"/>
<accession>R0LWK8</accession>
<name>R0LWK8_ANAPL</name>
<evidence type="ECO:0000313" key="2">
    <source>
        <dbReference type="EMBL" id="EOB06170.1"/>
    </source>
</evidence>